<comment type="function">
    <text evidence="1">Catalyzes the synthesis of GMP from XMP.</text>
</comment>
<dbReference type="GO" id="GO:0005829">
    <property type="term" value="C:cytosol"/>
    <property type="evidence" value="ECO:0007669"/>
    <property type="project" value="TreeGrafter"/>
</dbReference>
<keyword evidence="4" id="KW-0436">Ligase</keyword>
<dbReference type="InterPro" id="IPR001674">
    <property type="entry name" value="GMP_synth_C"/>
</dbReference>
<evidence type="ECO:0000256" key="1">
    <source>
        <dbReference type="ARBA" id="ARBA00002332"/>
    </source>
</evidence>
<dbReference type="Gene3D" id="3.30.300.10">
    <property type="match status" value="1"/>
</dbReference>
<reference evidence="11" key="1">
    <citation type="submission" date="2020-10" db="EMBL/GenBank/DDBJ databases">
        <authorList>
            <person name="Gilroy R."/>
        </authorList>
    </citation>
    <scope>NUCLEOTIDE SEQUENCE</scope>
    <source>
        <strain evidence="11">14700</strain>
    </source>
</reference>
<keyword evidence="6" id="KW-0332">GMP biosynthesis</keyword>
<dbReference type="Proteomes" id="UP000810292">
    <property type="component" value="Unassembled WGS sequence"/>
</dbReference>
<sequence>LREVDAIFIEEIRKAGLYDKIWQALADLLPVKSVGVQGDERTYREVCTLRAVTSEDAMTADWYHMPYDVLQRASTRICNEVSGVNRVLYDVSSKPPATIEWE</sequence>
<keyword evidence="9" id="KW-0315">Glutamine amidotransferase</keyword>
<evidence type="ECO:0000256" key="7">
    <source>
        <dbReference type="ARBA" id="ARBA00022755"/>
    </source>
</evidence>
<dbReference type="GO" id="GO:0005524">
    <property type="term" value="F:ATP binding"/>
    <property type="evidence" value="ECO:0007669"/>
    <property type="project" value="UniProtKB-KW"/>
</dbReference>
<reference evidence="11" key="2">
    <citation type="journal article" date="2021" name="PeerJ">
        <title>Extensive microbial diversity within the chicken gut microbiome revealed by metagenomics and culture.</title>
        <authorList>
            <person name="Gilroy R."/>
            <person name="Ravi A."/>
            <person name="Getino M."/>
            <person name="Pursley I."/>
            <person name="Horton D.L."/>
            <person name="Alikhan N.F."/>
            <person name="Baker D."/>
            <person name="Gharbi K."/>
            <person name="Hall N."/>
            <person name="Watson M."/>
            <person name="Adriaenssens E.M."/>
            <person name="Foster-Nyarko E."/>
            <person name="Jarju S."/>
            <person name="Secka A."/>
            <person name="Antonio M."/>
            <person name="Oren A."/>
            <person name="Chaudhuri R.R."/>
            <person name="La Ragione R."/>
            <person name="Hildebrand F."/>
            <person name="Pallen M.J."/>
        </authorList>
    </citation>
    <scope>NUCLEOTIDE SEQUENCE</scope>
    <source>
        <strain evidence="11">14700</strain>
    </source>
</reference>
<dbReference type="EMBL" id="JADIMF010000008">
    <property type="protein sequence ID" value="MBO8468263.1"/>
    <property type="molecule type" value="Genomic_DNA"/>
</dbReference>
<dbReference type="GO" id="GO:0003921">
    <property type="term" value="F:GMP synthase activity"/>
    <property type="evidence" value="ECO:0007669"/>
    <property type="project" value="TreeGrafter"/>
</dbReference>
<comment type="pathway">
    <text evidence="2">Purine metabolism; GMP biosynthesis; GMP from XMP (L-Gln route): step 1/1.</text>
</comment>
<feature type="domain" description="GMP synthase C-terminal" evidence="10">
    <location>
        <begin position="10"/>
        <end position="101"/>
    </location>
</feature>
<evidence type="ECO:0000256" key="4">
    <source>
        <dbReference type="ARBA" id="ARBA00022598"/>
    </source>
</evidence>
<evidence type="ECO:0000313" key="12">
    <source>
        <dbReference type="Proteomes" id="UP000810292"/>
    </source>
</evidence>
<evidence type="ECO:0000259" key="10">
    <source>
        <dbReference type="Pfam" id="PF00958"/>
    </source>
</evidence>
<evidence type="ECO:0000256" key="3">
    <source>
        <dbReference type="ARBA" id="ARBA00012746"/>
    </source>
</evidence>
<evidence type="ECO:0000256" key="2">
    <source>
        <dbReference type="ARBA" id="ARBA00005153"/>
    </source>
</evidence>
<comment type="caution">
    <text evidence="11">The sequence shown here is derived from an EMBL/GenBank/DDBJ whole genome shotgun (WGS) entry which is preliminary data.</text>
</comment>
<dbReference type="PANTHER" id="PTHR11922">
    <property type="entry name" value="GMP SYNTHASE-RELATED"/>
    <property type="match status" value="1"/>
</dbReference>
<dbReference type="FunFam" id="3.30.300.10:FF:000002">
    <property type="entry name" value="GMP synthase [glutamine-hydrolyzing]"/>
    <property type="match status" value="1"/>
</dbReference>
<protein>
    <recommendedName>
        <fullName evidence="3">GMP synthase (glutamine-hydrolyzing)</fullName>
        <ecNumber evidence="3">6.3.5.2</ecNumber>
    </recommendedName>
</protein>
<evidence type="ECO:0000256" key="6">
    <source>
        <dbReference type="ARBA" id="ARBA00022749"/>
    </source>
</evidence>
<dbReference type="AlphaFoldDB" id="A0A9D9I920"/>
<keyword evidence="7" id="KW-0658">Purine biosynthesis</keyword>
<dbReference type="EC" id="6.3.5.2" evidence="3"/>
<proteinExistence type="predicted"/>
<evidence type="ECO:0000313" key="11">
    <source>
        <dbReference type="EMBL" id="MBO8468263.1"/>
    </source>
</evidence>
<dbReference type="PANTHER" id="PTHR11922:SF2">
    <property type="entry name" value="GMP SYNTHASE [GLUTAMINE-HYDROLYZING]"/>
    <property type="match status" value="1"/>
</dbReference>
<accession>A0A9D9I920</accession>
<feature type="non-terminal residue" evidence="11">
    <location>
        <position position="1"/>
    </location>
</feature>
<name>A0A9D9I920_9SPIO</name>
<evidence type="ECO:0000256" key="5">
    <source>
        <dbReference type="ARBA" id="ARBA00022741"/>
    </source>
</evidence>
<keyword evidence="5" id="KW-0547">Nucleotide-binding</keyword>
<evidence type="ECO:0000256" key="8">
    <source>
        <dbReference type="ARBA" id="ARBA00022840"/>
    </source>
</evidence>
<dbReference type="SUPFAM" id="SSF54810">
    <property type="entry name" value="GMP synthetase C-terminal dimerisation domain"/>
    <property type="match status" value="1"/>
</dbReference>
<organism evidence="11 12">
    <name type="scientific">Candidatus Ornithospirochaeta stercoravium</name>
    <dbReference type="NCBI Taxonomy" id="2840897"/>
    <lineage>
        <taxon>Bacteria</taxon>
        <taxon>Pseudomonadati</taxon>
        <taxon>Spirochaetota</taxon>
        <taxon>Spirochaetia</taxon>
        <taxon>Spirochaetales</taxon>
        <taxon>Spirochaetaceae</taxon>
        <taxon>Spirochaetaceae incertae sedis</taxon>
        <taxon>Candidatus Ornithospirochaeta</taxon>
    </lineage>
</organism>
<dbReference type="Pfam" id="PF00958">
    <property type="entry name" value="GMP_synt_C"/>
    <property type="match status" value="1"/>
</dbReference>
<evidence type="ECO:0000256" key="9">
    <source>
        <dbReference type="ARBA" id="ARBA00022962"/>
    </source>
</evidence>
<gene>
    <name evidence="11" type="ORF">IAA72_00575</name>
</gene>
<keyword evidence="8" id="KW-0067">ATP-binding</keyword>